<feature type="compositionally biased region" description="Polar residues" evidence="2">
    <location>
        <begin position="413"/>
        <end position="440"/>
    </location>
</feature>
<keyword evidence="1" id="KW-0863">Zinc-finger</keyword>
<feature type="region of interest" description="Disordered" evidence="2">
    <location>
        <begin position="1043"/>
        <end position="1063"/>
    </location>
</feature>
<evidence type="ECO:0000256" key="2">
    <source>
        <dbReference type="SAM" id="MobiDB-lite"/>
    </source>
</evidence>
<keyword evidence="1" id="KW-0479">Metal-binding</keyword>
<dbReference type="InterPro" id="IPR012934">
    <property type="entry name" value="Znf_AD"/>
</dbReference>
<feature type="region of interest" description="Disordered" evidence="2">
    <location>
        <begin position="405"/>
        <end position="463"/>
    </location>
</feature>
<keyword evidence="5" id="KW-1185">Reference proteome</keyword>
<feature type="compositionally biased region" description="Basic and acidic residues" evidence="2">
    <location>
        <begin position="441"/>
        <end position="459"/>
    </location>
</feature>
<feature type="compositionally biased region" description="Basic residues" evidence="2">
    <location>
        <begin position="1105"/>
        <end position="1119"/>
    </location>
</feature>
<accession>A0AAR5PDL3</accession>
<feature type="region of interest" description="Disordered" evidence="2">
    <location>
        <begin position="140"/>
        <end position="192"/>
    </location>
</feature>
<name>A0AAR5PDL3_DENPD</name>
<evidence type="ECO:0000313" key="5">
    <source>
        <dbReference type="Proteomes" id="UP000019118"/>
    </source>
</evidence>
<proteinExistence type="predicted"/>
<dbReference type="PROSITE" id="PS51915">
    <property type="entry name" value="ZAD"/>
    <property type="match status" value="1"/>
</dbReference>
<dbReference type="EnsemblMetazoa" id="XM_019903591.1">
    <property type="protein sequence ID" value="XP_019759150.1"/>
    <property type="gene ID" value="LOC109537061"/>
</dbReference>
<feature type="compositionally biased region" description="Basic residues" evidence="2">
    <location>
        <begin position="140"/>
        <end position="155"/>
    </location>
</feature>
<dbReference type="KEGG" id="dpa:109537061"/>
<feature type="compositionally biased region" description="Basic residues" evidence="2">
    <location>
        <begin position="637"/>
        <end position="662"/>
    </location>
</feature>
<evidence type="ECO:0000313" key="4">
    <source>
        <dbReference type="EnsemblMetazoa" id="XP_019759150.1"/>
    </source>
</evidence>
<feature type="compositionally biased region" description="Low complexity" evidence="2">
    <location>
        <begin position="173"/>
        <end position="185"/>
    </location>
</feature>
<feature type="binding site" evidence="1">
    <location>
        <position position="5"/>
    </location>
    <ligand>
        <name>Zn(2+)</name>
        <dbReference type="ChEBI" id="CHEBI:29105"/>
    </ligand>
</feature>
<feature type="binding site" evidence="1">
    <location>
        <position position="56"/>
    </location>
    <ligand>
        <name>Zn(2+)</name>
        <dbReference type="ChEBI" id="CHEBI:29105"/>
    </ligand>
</feature>
<keyword evidence="1" id="KW-0862">Zinc</keyword>
<feature type="compositionally biased region" description="Basic and acidic residues" evidence="2">
    <location>
        <begin position="768"/>
        <end position="779"/>
    </location>
</feature>
<dbReference type="Proteomes" id="UP000019118">
    <property type="component" value="Unassembled WGS sequence"/>
</dbReference>
<sequence length="1472" mass="164720">MAHICRLCLKPIPKESDVVPIISIDSNGVDVTTLVKTLVPEIYIGLSENPVLCHLCYDSLSEAYSFRLLCLRSENLIGIFMRETKTMTQTVDLQRVVNYWKTVYKKNRRDRNATQMNLAESFEVDDVQCIVEPNADKSAKKLRTFGPQRKKRILSRKPSERDAQKLIPSELEASQTAATQPSSSTEKNNESTGIITENEARKCLDINALKEQPKGGSSILRLLGGPDVDLCGCPPVHDCPSHANFNVFVEEKRRETMRKKHASCNLFCEYRHMQTCKFYINMVPKQPETETDKATENLDISDRPIDTKSTEASHCSNIEKLIGAIAEEHEATCNAEETAEDKTDDEDEIDVLSLLKQLQENENLEKLGLMDNATNLQDLYVIKKIFDKKDNSFSYALIPKSAVEDQSEEENSLPKNNLQAQGTNTCTNEAGTNSAILNSRTPEKDDTEIAKNKNDETVTRRKSFSKSSDALFTPLKIKKERTDEDIVSSILGVPPEDLPITATKPIKGVEVDPLDISNNQTEERPFIRVRPVESLKLPCSLTVEPLPVADSLNLVIPETSTSVAFPNLLADSLPPVPAIVGLIENNLPPPILSPITDINPEGTVGSYVSQRPLYTTSSPPPLHMCVLKLPNSNLCNSKKRKAPINRPKKPAKRRQTKTSKSRKLSESNRDPLAAIPLSLEKPLTKSMDAKDDFVIKKEPLDYTGGGDDFKHPDEALTKRPNQETSNLSKLIDDPPMNEDQLDIPEYVQIKNVSLVNVSDLVQKGVQTKKLEPKPPKDVDNNSPIRLPQSLSELLDANPKKSEPEVDDVLDLITKSTDDDPSYDADRDPLYLPPAGFRQRKRDFKRFIELSDEEKAKRMRRSTRIRRKKVDKFNLETPKATRRKVSKTEAQLKCVLPTKFTSEGDYVNDHDYFISPYARNRMASVRRKGGEHCICLLCDLIHLSSKHVEHMSAHYTKCAICCADFKNVFVLNMHVRKHTSHCKECKLSVTYARFLHHAETHNRTPGMSKILLPLPPKFPISENDFLDELKPSIIQPFTQKRKICSPNPNVKKSKRAVGNESRQMENNAFCKPSSITLTELLKSSRPTNMNRIMTEKESVSNSSGSTKKKMKSIMRRKKTKTGNQRKPFSPSRLSKIVDEIVNTAKELNSRKSEIIESHVYTKEDSSGDGQENENELTKINNLNSKTCQKTRSRSTYRTASVSIQEPLNTETMAEKVTIMEKHDDPPSSDNINLSGLLDDAYSVKSTEPLGIKILKVDETVINKMFACLASANTLESDSKNEVPTAEEVGFKLSNNITWKRPTNSKQTENEAQVNLEQTVQADCYVDFTDMSSTGHTVTVALPTEKNVEQVASLDAHIRNLKHISGTDESITSVTSPVLDDVLIPSTATKKMVICKEKVAKIAEYLKSNLKPSIPSCSTSETSTAEADVELLATSDDISSSTIQAVDNNVIAVESLHRGEQNRSESINPVEEPQ</sequence>
<evidence type="ECO:0000259" key="3">
    <source>
        <dbReference type="PROSITE" id="PS51915"/>
    </source>
</evidence>
<feature type="compositionally biased region" description="Basic and acidic residues" evidence="2">
    <location>
        <begin position="707"/>
        <end position="721"/>
    </location>
</feature>
<dbReference type="GO" id="GO:0008270">
    <property type="term" value="F:zinc ion binding"/>
    <property type="evidence" value="ECO:0007669"/>
    <property type="project" value="UniProtKB-UniRule"/>
</dbReference>
<feature type="region of interest" description="Disordered" evidence="2">
    <location>
        <begin position="699"/>
        <end position="735"/>
    </location>
</feature>
<dbReference type="InterPro" id="IPR013087">
    <property type="entry name" value="Znf_C2H2_type"/>
</dbReference>
<evidence type="ECO:0000256" key="1">
    <source>
        <dbReference type="PROSITE-ProRule" id="PRU01263"/>
    </source>
</evidence>
<feature type="region of interest" description="Disordered" evidence="2">
    <location>
        <begin position="636"/>
        <end position="677"/>
    </location>
</feature>
<dbReference type="GO" id="GO:0005634">
    <property type="term" value="C:nucleus"/>
    <property type="evidence" value="ECO:0007669"/>
    <property type="project" value="InterPro"/>
</dbReference>
<organism evidence="4 5">
    <name type="scientific">Dendroctonus ponderosae</name>
    <name type="common">Mountain pine beetle</name>
    <dbReference type="NCBI Taxonomy" id="77166"/>
    <lineage>
        <taxon>Eukaryota</taxon>
        <taxon>Metazoa</taxon>
        <taxon>Ecdysozoa</taxon>
        <taxon>Arthropoda</taxon>
        <taxon>Hexapoda</taxon>
        <taxon>Insecta</taxon>
        <taxon>Pterygota</taxon>
        <taxon>Neoptera</taxon>
        <taxon>Endopterygota</taxon>
        <taxon>Coleoptera</taxon>
        <taxon>Polyphaga</taxon>
        <taxon>Cucujiformia</taxon>
        <taxon>Curculionidae</taxon>
        <taxon>Scolytinae</taxon>
        <taxon>Dendroctonus</taxon>
    </lineage>
</organism>
<feature type="binding site" evidence="1">
    <location>
        <position position="53"/>
    </location>
    <ligand>
        <name>Zn(2+)</name>
        <dbReference type="ChEBI" id="CHEBI:29105"/>
    </ligand>
</feature>
<feature type="binding site" evidence="1">
    <location>
        <position position="8"/>
    </location>
    <ligand>
        <name>Zn(2+)</name>
        <dbReference type="ChEBI" id="CHEBI:29105"/>
    </ligand>
</feature>
<dbReference type="SMART" id="SM00868">
    <property type="entry name" value="zf-AD"/>
    <property type="match status" value="1"/>
</dbReference>
<feature type="region of interest" description="Disordered" evidence="2">
    <location>
        <begin position="814"/>
        <end position="834"/>
    </location>
</feature>
<reference evidence="5" key="1">
    <citation type="journal article" date="2013" name="Genome Biol.">
        <title>Draft genome of the mountain pine beetle, Dendroctonus ponderosae Hopkins, a major forest pest.</title>
        <authorList>
            <person name="Keeling C.I."/>
            <person name="Yuen M.M."/>
            <person name="Liao N.Y."/>
            <person name="Docking T.R."/>
            <person name="Chan S.K."/>
            <person name="Taylor G.A."/>
            <person name="Palmquist D.L."/>
            <person name="Jackman S.D."/>
            <person name="Nguyen A."/>
            <person name="Li M."/>
            <person name="Henderson H."/>
            <person name="Janes J.K."/>
            <person name="Zhao Y."/>
            <person name="Pandoh P."/>
            <person name="Moore R."/>
            <person name="Sperling F.A."/>
            <person name="Huber D.P."/>
            <person name="Birol I."/>
            <person name="Jones S.J."/>
            <person name="Bohlmann J."/>
        </authorList>
    </citation>
    <scope>NUCLEOTIDE SEQUENCE</scope>
</reference>
<reference evidence="4" key="2">
    <citation type="submission" date="2024-08" db="UniProtKB">
        <authorList>
            <consortium name="EnsemblMetazoa"/>
        </authorList>
    </citation>
    <scope>IDENTIFICATION</scope>
</reference>
<dbReference type="GeneID" id="109537061"/>
<dbReference type="PROSITE" id="PS00028">
    <property type="entry name" value="ZINC_FINGER_C2H2_1"/>
    <property type="match status" value="1"/>
</dbReference>
<feature type="domain" description="ZAD" evidence="3">
    <location>
        <begin position="3"/>
        <end position="80"/>
    </location>
</feature>
<protein>
    <recommendedName>
        <fullName evidence="3">ZAD domain-containing protein</fullName>
    </recommendedName>
</protein>
<feature type="region of interest" description="Disordered" evidence="2">
    <location>
        <begin position="1091"/>
        <end position="1131"/>
    </location>
</feature>
<feature type="region of interest" description="Disordered" evidence="2">
    <location>
        <begin position="766"/>
        <end position="785"/>
    </location>
</feature>